<evidence type="ECO:0000313" key="4">
    <source>
        <dbReference type="Proteomes" id="UP000585050"/>
    </source>
</evidence>
<dbReference type="GO" id="GO:0016787">
    <property type="term" value="F:hydrolase activity"/>
    <property type="evidence" value="ECO:0007669"/>
    <property type="project" value="UniProtKB-KW"/>
</dbReference>
<comment type="caution">
    <text evidence="3">The sequence shown here is derived from an EMBL/GenBank/DDBJ whole genome shotgun (WGS) entry which is preliminary data.</text>
</comment>
<dbReference type="PANTHER" id="PTHR48081">
    <property type="entry name" value="AB HYDROLASE SUPERFAMILY PROTEIN C4A8.06C"/>
    <property type="match status" value="1"/>
</dbReference>
<dbReference type="RefSeq" id="WP_168882383.1">
    <property type="nucleotide sequence ID" value="NZ_JABAIL010000003.1"/>
</dbReference>
<accession>A0A7X8XVU4</accession>
<gene>
    <name evidence="3" type="ORF">HGP29_10645</name>
</gene>
<dbReference type="AlphaFoldDB" id="A0A7X8XVU4"/>
<organism evidence="3 4">
    <name type="scientific">Flammeovirga agarivorans</name>
    <dbReference type="NCBI Taxonomy" id="2726742"/>
    <lineage>
        <taxon>Bacteria</taxon>
        <taxon>Pseudomonadati</taxon>
        <taxon>Bacteroidota</taxon>
        <taxon>Cytophagia</taxon>
        <taxon>Cytophagales</taxon>
        <taxon>Flammeovirgaceae</taxon>
        <taxon>Flammeovirga</taxon>
    </lineage>
</organism>
<protein>
    <submittedName>
        <fullName evidence="3">Alpha/beta hydrolase</fullName>
    </submittedName>
</protein>
<feature type="domain" description="Alpha/beta hydrolase fold-3" evidence="2">
    <location>
        <begin position="74"/>
        <end position="273"/>
    </location>
</feature>
<sequence length="296" mass="33499">MKQSITYYLTLLVIRLKGIKRNFSQDPIDVSKIRKEDVHHPSGRFFKKYLLQTFKISDSNISEIGVDKNAENLLIFIHGGAFISGPAQHHWDTIIEIAKRTNYKIWMCDYPKAPESQIDKISENIDTIYSSALEKHQADRITIIGDSVGGTLVTALTQRLLIKKVALPNKLILVSPVMDASMSNPDIEHYEQKDPMLSKTGVLSAKKMCAGNIDLKEPMISPLYGTFEGFPKTLLFLAQNDIMYPDGKLAQLKMEKSHVNLKVFDGENMPHIWPFLPVMKEAKTALDKIIDEIKVN</sequence>
<dbReference type="Gene3D" id="3.40.50.1820">
    <property type="entry name" value="alpha/beta hydrolase"/>
    <property type="match status" value="1"/>
</dbReference>
<evidence type="ECO:0000259" key="2">
    <source>
        <dbReference type="Pfam" id="PF07859"/>
    </source>
</evidence>
<keyword evidence="1 3" id="KW-0378">Hydrolase</keyword>
<dbReference type="EMBL" id="JABAIL010000003">
    <property type="protein sequence ID" value="NLR91667.1"/>
    <property type="molecule type" value="Genomic_DNA"/>
</dbReference>
<proteinExistence type="predicted"/>
<evidence type="ECO:0000313" key="3">
    <source>
        <dbReference type="EMBL" id="NLR91667.1"/>
    </source>
</evidence>
<dbReference type="InterPro" id="IPR029058">
    <property type="entry name" value="AB_hydrolase_fold"/>
</dbReference>
<dbReference type="Pfam" id="PF07859">
    <property type="entry name" value="Abhydrolase_3"/>
    <property type="match status" value="1"/>
</dbReference>
<dbReference type="SUPFAM" id="SSF53474">
    <property type="entry name" value="alpha/beta-Hydrolases"/>
    <property type="match status" value="1"/>
</dbReference>
<reference evidence="3 4" key="1">
    <citation type="submission" date="2020-04" db="EMBL/GenBank/DDBJ databases">
        <title>Flammeovirga sp. SR4, a novel species isolated from seawater.</title>
        <authorList>
            <person name="Wang X."/>
        </authorList>
    </citation>
    <scope>NUCLEOTIDE SEQUENCE [LARGE SCALE GENOMIC DNA]</scope>
    <source>
        <strain evidence="3 4">SR4</strain>
    </source>
</reference>
<dbReference type="PANTHER" id="PTHR48081:SF8">
    <property type="entry name" value="ALPHA_BETA HYDROLASE FOLD-3 DOMAIN-CONTAINING PROTEIN-RELATED"/>
    <property type="match status" value="1"/>
</dbReference>
<evidence type="ECO:0000256" key="1">
    <source>
        <dbReference type="ARBA" id="ARBA00022801"/>
    </source>
</evidence>
<keyword evidence="4" id="KW-1185">Reference proteome</keyword>
<name>A0A7X8XVU4_9BACT</name>
<dbReference type="Proteomes" id="UP000585050">
    <property type="component" value="Unassembled WGS sequence"/>
</dbReference>
<dbReference type="InterPro" id="IPR013094">
    <property type="entry name" value="AB_hydrolase_3"/>
</dbReference>
<dbReference type="InterPro" id="IPR050300">
    <property type="entry name" value="GDXG_lipolytic_enzyme"/>
</dbReference>